<dbReference type="PROSITE" id="PS51767">
    <property type="entry name" value="PEPTIDASE_A1"/>
    <property type="match status" value="1"/>
</dbReference>
<dbReference type="InterPro" id="IPR001461">
    <property type="entry name" value="Aspartic_peptidase_A1"/>
</dbReference>
<keyword evidence="4" id="KW-0378">Hydrolase</keyword>
<dbReference type="SUPFAM" id="SSF50630">
    <property type="entry name" value="Acid proteases"/>
    <property type="match status" value="1"/>
</dbReference>
<dbReference type="Gene3D" id="2.40.70.10">
    <property type="entry name" value="Acid Proteases"/>
    <property type="match status" value="1"/>
</dbReference>
<sequence>MSVLFETATFDGIVGLSFPKLALSKEFSFLSCLAGVMGDSGPERFAFFLADDESGRGSELAIGGHNPAHLLSPLSWVPVSDPQDGHWKVAMSAVTISGVQLAACDDGACEGIVDTGTSHLGVPREDLRELVLRLSRPAEETTDCRRVEGDEVVIQLSGLNLTLSPWEYMRPLPLRAGTFLNKDHLEEWVTVPLTNGSTPVEILLSEDGNETVPDSFTCTPRLFPVVLKPGKKIFLLGEPVLQRYYSVFDWGSESIAFGLADQRPQETASNDFDDSTLLQLSVLPEEGTVRVDPKFAVMSGEGLEDATSVSLSLGAAAF</sequence>
<organism evidence="6">
    <name type="scientific">Alexandrium andersonii</name>
    <dbReference type="NCBI Taxonomy" id="327968"/>
    <lineage>
        <taxon>Eukaryota</taxon>
        <taxon>Sar</taxon>
        <taxon>Alveolata</taxon>
        <taxon>Dinophyceae</taxon>
        <taxon>Gonyaulacales</taxon>
        <taxon>Pyrocystaceae</taxon>
        <taxon>Alexandrium</taxon>
    </lineage>
</organism>
<dbReference type="PANTHER" id="PTHR47966:SF51">
    <property type="entry name" value="BETA-SITE APP-CLEAVING ENZYME, ISOFORM A-RELATED"/>
    <property type="match status" value="1"/>
</dbReference>
<evidence type="ECO:0000256" key="4">
    <source>
        <dbReference type="ARBA" id="ARBA00022801"/>
    </source>
</evidence>
<dbReference type="GO" id="GO:0006508">
    <property type="term" value="P:proteolysis"/>
    <property type="evidence" value="ECO:0007669"/>
    <property type="project" value="UniProtKB-KW"/>
</dbReference>
<dbReference type="AlphaFoldDB" id="A0A7S2AIC3"/>
<dbReference type="InterPro" id="IPR021109">
    <property type="entry name" value="Peptidase_aspartic_dom_sf"/>
</dbReference>
<accession>A0A7S2AIC3</accession>
<dbReference type="InterPro" id="IPR033121">
    <property type="entry name" value="PEPTIDASE_A1"/>
</dbReference>
<dbReference type="PRINTS" id="PR00792">
    <property type="entry name" value="PEPSIN"/>
</dbReference>
<evidence type="ECO:0000313" key="6">
    <source>
        <dbReference type="EMBL" id="CAD9368470.1"/>
    </source>
</evidence>
<dbReference type="PANTHER" id="PTHR47966">
    <property type="entry name" value="BETA-SITE APP-CLEAVING ENZYME, ISOFORM A-RELATED"/>
    <property type="match status" value="1"/>
</dbReference>
<keyword evidence="2" id="KW-0645">Protease</keyword>
<evidence type="ECO:0000259" key="5">
    <source>
        <dbReference type="PROSITE" id="PS51767"/>
    </source>
</evidence>
<evidence type="ECO:0000256" key="1">
    <source>
        <dbReference type="ARBA" id="ARBA00007447"/>
    </source>
</evidence>
<evidence type="ECO:0000256" key="2">
    <source>
        <dbReference type="ARBA" id="ARBA00022670"/>
    </source>
</evidence>
<protein>
    <recommendedName>
        <fullName evidence="5">Peptidase A1 domain-containing protein</fullName>
    </recommendedName>
</protein>
<evidence type="ECO:0000256" key="3">
    <source>
        <dbReference type="ARBA" id="ARBA00022750"/>
    </source>
</evidence>
<name>A0A7S2AIC3_9DINO</name>
<dbReference type="InterPro" id="IPR034164">
    <property type="entry name" value="Pepsin-like_dom"/>
</dbReference>
<reference evidence="6" key="1">
    <citation type="submission" date="2021-01" db="EMBL/GenBank/DDBJ databases">
        <authorList>
            <person name="Corre E."/>
            <person name="Pelletier E."/>
            <person name="Niang G."/>
            <person name="Scheremetjew M."/>
            <person name="Finn R."/>
            <person name="Kale V."/>
            <person name="Holt S."/>
            <person name="Cochrane G."/>
            <person name="Meng A."/>
            <person name="Brown T."/>
            <person name="Cohen L."/>
        </authorList>
    </citation>
    <scope>NUCLEOTIDE SEQUENCE</scope>
    <source>
        <strain evidence="6">CCMP2222</strain>
    </source>
</reference>
<gene>
    <name evidence="6" type="ORF">AAND1436_LOCUS3805</name>
</gene>
<keyword evidence="3" id="KW-0064">Aspartyl protease</keyword>
<dbReference type="CDD" id="cd05471">
    <property type="entry name" value="pepsin_like"/>
    <property type="match status" value="1"/>
</dbReference>
<dbReference type="GO" id="GO:0004190">
    <property type="term" value="F:aspartic-type endopeptidase activity"/>
    <property type="evidence" value="ECO:0007669"/>
    <property type="project" value="UniProtKB-KW"/>
</dbReference>
<comment type="similarity">
    <text evidence="1">Belongs to the peptidase A1 family.</text>
</comment>
<dbReference type="EMBL" id="HBGQ01007676">
    <property type="protein sequence ID" value="CAD9368470.1"/>
    <property type="molecule type" value="Transcribed_RNA"/>
</dbReference>
<dbReference type="Pfam" id="PF00026">
    <property type="entry name" value="Asp"/>
    <property type="match status" value="1"/>
</dbReference>
<feature type="domain" description="Peptidase A1" evidence="5">
    <location>
        <begin position="1"/>
        <end position="258"/>
    </location>
</feature>
<proteinExistence type="inferred from homology"/>